<evidence type="ECO:0000256" key="5">
    <source>
        <dbReference type="ARBA" id="ARBA00023136"/>
    </source>
</evidence>
<gene>
    <name evidence="8" type="ORF">D5R40_02330</name>
</gene>
<keyword evidence="5 6" id="KW-0472">Membrane</keyword>
<proteinExistence type="inferred from homology"/>
<accession>A0A3N6Q2N2</accession>
<evidence type="ECO:0000256" key="6">
    <source>
        <dbReference type="RuleBase" id="RU366058"/>
    </source>
</evidence>
<comment type="subcellular location">
    <subcellularLocation>
        <location evidence="1 6">Cell membrane</location>
        <topology evidence="1 6">Multi-pass membrane protein</topology>
    </subcellularLocation>
</comment>
<reference evidence="8 9" key="1">
    <citation type="journal article" date="2018" name="ACS Chem. Biol.">
        <title>Ketoreductase domain dysfunction expands chemodiversity: malyngamide biosynthesis in the cyanobacterium Okeania hirsuta.</title>
        <authorList>
            <person name="Moss N.A."/>
            <person name="Leao T."/>
            <person name="Rankin M."/>
            <person name="McCullough T.M."/>
            <person name="Qu P."/>
            <person name="Korobeynikov A."/>
            <person name="Smith J.L."/>
            <person name="Gerwick L."/>
            <person name="Gerwick W.H."/>
        </authorList>
    </citation>
    <scope>NUCLEOTIDE SEQUENCE [LARGE SCALE GENOMIC DNA]</scope>
    <source>
        <strain evidence="8 9">PAB10Feb10-1</strain>
    </source>
</reference>
<evidence type="ECO:0000256" key="1">
    <source>
        <dbReference type="ARBA" id="ARBA00004651"/>
    </source>
</evidence>
<dbReference type="RefSeq" id="WP_124143610.1">
    <property type="nucleotide sequence ID" value="NZ_CAWOKI010000354.1"/>
</dbReference>
<dbReference type="Proteomes" id="UP000269154">
    <property type="component" value="Unassembled WGS sequence"/>
</dbReference>
<feature type="transmembrane region" description="Helical" evidence="6">
    <location>
        <begin position="93"/>
        <end position="114"/>
    </location>
</feature>
<evidence type="ECO:0000313" key="9">
    <source>
        <dbReference type="Proteomes" id="UP000269154"/>
    </source>
</evidence>
<feature type="transmembrane region" description="Helical" evidence="6">
    <location>
        <begin position="211"/>
        <end position="229"/>
    </location>
</feature>
<dbReference type="Pfam" id="PF09335">
    <property type="entry name" value="VTT_dom"/>
    <property type="match status" value="1"/>
</dbReference>
<comment type="similarity">
    <text evidence="6">Belongs to the TVP38/TMEM64 family.</text>
</comment>
<feature type="transmembrane region" description="Helical" evidence="6">
    <location>
        <begin position="20"/>
        <end position="38"/>
    </location>
</feature>
<organism evidence="8 9">
    <name type="scientific">Okeania hirsuta</name>
    <dbReference type="NCBI Taxonomy" id="1458930"/>
    <lineage>
        <taxon>Bacteria</taxon>
        <taxon>Bacillati</taxon>
        <taxon>Cyanobacteriota</taxon>
        <taxon>Cyanophyceae</taxon>
        <taxon>Oscillatoriophycideae</taxon>
        <taxon>Oscillatoriales</taxon>
        <taxon>Microcoleaceae</taxon>
        <taxon>Okeania</taxon>
    </lineage>
</organism>
<dbReference type="InterPro" id="IPR015414">
    <property type="entry name" value="TMEM64"/>
</dbReference>
<name>A0A3N6Q2N2_9CYAN</name>
<evidence type="ECO:0000256" key="2">
    <source>
        <dbReference type="ARBA" id="ARBA00022475"/>
    </source>
</evidence>
<comment type="caution">
    <text evidence="8">The sequence shown here is derived from an EMBL/GenBank/DDBJ whole genome shotgun (WGS) entry which is preliminary data.</text>
</comment>
<dbReference type="OrthoDB" id="9812980at2"/>
<feature type="transmembrane region" description="Helical" evidence="6">
    <location>
        <begin position="171"/>
        <end position="191"/>
    </location>
</feature>
<dbReference type="PANTHER" id="PTHR12677">
    <property type="entry name" value="GOLGI APPARATUS MEMBRANE PROTEIN TVP38-RELATED"/>
    <property type="match status" value="1"/>
</dbReference>
<evidence type="ECO:0000256" key="3">
    <source>
        <dbReference type="ARBA" id="ARBA00022692"/>
    </source>
</evidence>
<dbReference type="PANTHER" id="PTHR12677:SF59">
    <property type="entry name" value="GOLGI APPARATUS MEMBRANE PROTEIN TVP38-RELATED"/>
    <property type="match status" value="1"/>
</dbReference>
<feature type="transmembrane region" description="Helical" evidence="6">
    <location>
        <begin position="59"/>
        <end position="87"/>
    </location>
</feature>
<keyword evidence="9" id="KW-1185">Reference proteome</keyword>
<feature type="domain" description="VTT" evidence="7">
    <location>
        <begin position="73"/>
        <end position="191"/>
    </location>
</feature>
<sequence length="241" mass="26249">MNNLEQETEKKSKSNKLLKPLLIVFVVATLLVIAHKFNAQQLLINALDWIKTLGPWGPIAFIIIYILATVFFLPGSLLTLGAGLLFGPIFGSIYVSVASTIGATCAFLVGRYLARGWVSKQIEGNENFKAIDEAVADEGWKIVGLTRLSPIFPFNLLNYAFGVTQVSLRDYFFASWIGMMPGTVMYVYLGSLAGSLATLGTEGGTRTTAEWILYGIGLIATVAVTVYVTKIARKALQKKIS</sequence>
<keyword evidence="3 6" id="KW-0812">Transmembrane</keyword>
<evidence type="ECO:0000256" key="4">
    <source>
        <dbReference type="ARBA" id="ARBA00022989"/>
    </source>
</evidence>
<dbReference type="InterPro" id="IPR032816">
    <property type="entry name" value="VTT_dom"/>
</dbReference>
<evidence type="ECO:0000313" key="8">
    <source>
        <dbReference type="EMBL" id="RQH55400.1"/>
    </source>
</evidence>
<keyword evidence="4 6" id="KW-1133">Transmembrane helix</keyword>
<evidence type="ECO:0000259" key="7">
    <source>
        <dbReference type="Pfam" id="PF09335"/>
    </source>
</evidence>
<dbReference type="AlphaFoldDB" id="A0A3N6Q2N2"/>
<dbReference type="EMBL" id="RCBY01000007">
    <property type="protein sequence ID" value="RQH55400.1"/>
    <property type="molecule type" value="Genomic_DNA"/>
</dbReference>
<protein>
    <recommendedName>
        <fullName evidence="6">TVP38/TMEM64 family membrane protein</fullName>
    </recommendedName>
</protein>
<keyword evidence="2 6" id="KW-1003">Cell membrane</keyword>
<dbReference type="GO" id="GO:0005886">
    <property type="term" value="C:plasma membrane"/>
    <property type="evidence" value="ECO:0007669"/>
    <property type="project" value="UniProtKB-SubCell"/>
</dbReference>